<dbReference type="KEGG" id="dsa:Desal_2016"/>
<dbReference type="InterPro" id="IPR022877">
    <property type="entry name" value="UPF0173"/>
</dbReference>
<name>C6BVA1_MARSD</name>
<dbReference type="Proteomes" id="UP000002601">
    <property type="component" value="Chromosome"/>
</dbReference>
<reference evidence="4 5" key="1">
    <citation type="submission" date="2009-06" db="EMBL/GenBank/DDBJ databases">
        <title>Complete sequence of Desulfovibrio salexigens DSM 2638.</title>
        <authorList>
            <consortium name="US DOE Joint Genome Institute"/>
            <person name="Lucas S."/>
            <person name="Copeland A."/>
            <person name="Lapidus A."/>
            <person name="Glavina del Rio T."/>
            <person name="Tice H."/>
            <person name="Bruce D."/>
            <person name="Goodwin L."/>
            <person name="Pitluck S."/>
            <person name="Munk A.C."/>
            <person name="Brettin T."/>
            <person name="Detter J.C."/>
            <person name="Han C."/>
            <person name="Tapia R."/>
            <person name="Larimer F."/>
            <person name="Land M."/>
            <person name="Hauser L."/>
            <person name="Kyrpides N."/>
            <person name="Anderson I."/>
            <person name="Wall J.D."/>
            <person name="Arkin A.P."/>
            <person name="Dehal P."/>
            <person name="Chivian D."/>
            <person name="Giles B."/>
            <person name="Hazen T.C."/>
        </authorList>
    </citation>
    <scope>NUCLEOTIDE SEQUENCE [LARGE SCALE GENOMIC DNA]</scope>
    <source>
        <strain evidence="5">ATCC 14822 / DSM 2638 / NCIMB 8403 / VKM B-1763</strain>
    </source>
</reference>
<dbReference type="InterPro" id="IPR036866">
    <property type="entry name" value="RibonucZ/Hydroxyglut_hydro"/>
</dbReference>
<evidence type="ECO:0000313" key="4">
    <source>
        <dbReference type="EMBL" id="ACS80076.1"/>
    </source>
</evidence>
<dbReference type="eggNOG" id="COG2220">
    <property type="taxonomic scope" value="Bacteria"/>
</dbReference>
<dbReference type="InterPro" id="IPR050114">
    <property type="entry name" value="UPF0173_UPF0282_UlaG_hydrolase"/>
</dbReference>
<protein>
    <recommendedName>
        <fullName evidence="2">UPF0173 metal-dependent hydrolase Desal_2016</fullName>
    </recommendedName>
</protein>
<dbReference type="SUPFAM" id="SSF56281">
    <property type="entry name" value="Metallo-hydrolase/oxidoreductase"/>
    <property type="match status" value="1"/>
</dbReference>
<dbReference type="Pfam" id="PF12706">
    <property type="entry name" value="Lactamase_B_2"/>
    <property type="match status" value="1"/>
</dbReference>
<dbReference type="SMART" id="SM00849">
    <property type="entry name" value="Lactamase_B"/>
    <property type="match status" value="1"/>
</dbReference>
<gene>
    <name evidence="4" type="ordered locus">Desal_2016</name>
</gene>
<dbReference type="PANTHER" id="PTHR43546">
    <property type="entry name" value="UPF0173 METAL-DEPENDENT HYDROLASE MJ1163-RELATED"/>
    <property type="match status" value="1"/>
</dbReference>
<proteinExistence type="inferred from homology"/>
<sequence>MQHTFTWNGHSNFTIKSDDKTVIIDPFFEGNPKASATWESISKADAVLVTHDHGDHIGQAVEICNATGATLVCIFDLVEKMVGLGIDQNNIIGMNIGGTVSVAGIKIKMVQAMHSSATGAPAGYILTYEDDFCVYFAGDTGLFASMELFGKLHDIDVALLPTGGWFTMDSKDAAYACKLLGCKTAIPMHFGTFPILEQDAVDFKEACAELAPECNVVELEVGKEKEI</sequence>
<keyword evidence="5" id="KW-1185">Reference proteome</keyword>
<evidence type="ECO:0000256" key="1">
    <source>
        <dbReference type="ARBA" id="ARBA00022801"/>
    </source>
</evidence>
<evidence type="ECO:0000259" key="3">
    <source>
        <dbReference type="SMART" id="SM00849"/>
    </source>
</evidence>
<dbReference type="NCBIfam" id="NF001911">
    <property type="entry name" value="PRK00685.1"/>
    <property type="match status" value="1"/>
</dbReference>
<dbReference type="RefSeq" id="WP_015851892.1">
    <property type="nucleotide sequence ID" value="NC_012881.1"/>
</dbReference>
<dbReference type="OrthoDB" id="9789133at2"/>
<dbReference type="InterPro" id="IPR001279">
    <property type="entry name" value="Metallo-B-lactamas"/>
</dbReference>
<organism evidence="4 5">
    <name type="scientific">Maridesulfovibrio salexigens (strain ATCC 14822 / DSM 2638 / NCIMB 8403 / VKM B-1763)</name>
    <name type="common">Desulfovibrio salexigens</name>
    <dbReference type="NCBI Taxonomy" id="526222"/>
    <lineage>
        <taxon>Bacteria</taxon>
        <taxon>Pseudomonadati</taxon>
        <taxon>Thermodesulfobacteriota</taxon>
        <taxon>Desulfovibrionia</taxon>
        <taxon>Desulfovibrionales</taxon>
        <taxon>Desulfovibrionaceae</taxon>
        <taxon>Maridesulfovibrio</taxon>
    </lineage>
</organism>
<dbReference type="AlphaFoldDB" id="C6BVA1"/>
<dbReference type="GO" id="GO:0016787">
    <property type="term" value="F:hydrolase activity"/>
    <property type="evidence" value="ECO:0007669"/>
    <property type="project" value="UniProtKB-UniRule"/>
</dbReference>
<evidence type="ECO:0000256" key="2">
    <source>
        <dbReference type="HAMAP-Rule" id="MF_00457"/>
    </source>
</evidence>
<evidence type="ECO:0000313" key="5">
    <source>
        <dbReference type="Proteomes" id="UP000002601"/>
    </source>
</evidence>
<accession>C6BVA1</accession>
<dbReference type="Gene3D" id="3.60.15.10">
    <property type="entry name" value="Ribonuclease Z/Hydroxyacylglutathione hydrolase-like"/>
    <property type="match status" value="1"/>
</dbReference>
<dbReference type="PANTHER" id="PTHR43546:SF3">
    <property type="entry name" value="UPF0173 METAL-DEPENDENT HYDROLASE MJ1163"/>
    <property type="match status" value="1"/>
</dbReference>
<comment type="similarity">
    <text evidence="2">Belongs to the UPF0173 family.</text>
</comment>
<dbReference type="EMBL" id="CP001649">
    <property type="protein sequence ID" value="ACS80076.1"/>
    <property type="molecule type" value="Genomic_DNA"/>
</dbReference>
<keyword evidence="1 2" id="KW-0378">Hydrolase</keyword>
<dbReference type="STRING" id="526222.Desal_2016"/>
<feature type="domain" description="Metallo-beta-lactamase" evidence="3">
    <location>
        <begin position="9"/>
        <end position="189"/>
    </location>
</feature>
<dbReference type="HOGENOM" id="CLU_070010_4_0_7"/>
<dbReference type="HAMAP" id="MF_00457">
    <property type="entry name" value="UPF0173"/>
    <property type="match status" value="1"/>
</dbReference>